<name>A0A6G1CHP1_9ORYZ</name>
<evidence type="ECO:0000256" key="3">
    <source>
        <dbReference type="ARBA" id="ARBA00022692"/>
    </source>
</evidence>
<dbReference type="InterPro" id="IPR001611">
    <property type="entry name" value="Leu-rich_rpt"/>
</dbReference>
<evidence type="ECO:0000259" key="8">
    <source>
        <dbReference type="PROSITE" id="PS50011"/>
    </source>
</evidence>
<sequence>MGRGGGGGGGGLGAARVVVFLAVAVAAAAWCATAQEPNTDAYFVSRFFVKMGRAAPASGAAVCGWPGVGCDGEGRVVEFAAAGMGLEGAIPEDTVGKLARLRSLDLSGNRFAALPNDLWEVGASLLVLNLSRNAIRGELPNNVVNFASLRVLDVSHNGFSGALPPALGSLAALQVLNASHNQFQGQLPAAVISGCTNLSSMDLSGNALDGDLPDLSPLQSLSYLNLSGNRLRGSVIEAFHEQLRVIDLSKNSLSVLNFSGGYAGSSLTYLDLSSNELTGEFSVANRLRNLKHLNLAFNQLSMANLLMSMGEISGLEFVNLSSTGLHGKIPRELSSQLAGLKVLDLSRNNISGVVPDLSALGLQVLDLSVNNLTGEIPVALVKKLVSMEQFNFSYNNLTVCASELSPEAFAAAFARSRNDCPIAVNPDRIKRSGGKHKGMKLALAIVLSLFFSVLGLLCVAVACRRRRKRGDVLPAVKQVSFKEEPGISGPFAFQTDSTTWVADVKVATSVPVVIFEKPLLSFTFADLLAATSNFDRGTLLAEGRFGPVYRGFLPGGIQVAVKVLVHGSAMADQDAARELERLGRIKHPNLVPLTGYCLAGEQRIAIYEYMENGNLHNLLHDLPLGVQTTEDWSTDTWEDNNGGVATENITPEGTATWMFRHKIALGAARALAFLHHGCIPQIVHRDVKASSIYFDCAMEPRLSDFGLSMIAGTSTDNNLLRHSPGYAPPEFSDSENAMATAKSDVYSFGVVLFELITGKKPLGDDYPDQKEASLVNWARAMVKANLGSSIIDPKIRDTGLERQMEEALRIAYLCTAELPSKRPAMQQIVGLLKDIEPKVAEQD</sequence>
<dbReference type="GO" id="GO:0004672">
    <property type="term" value="F:protein kinase activity"/>
    <property type="evidence" value="ECO:0007669"/>
    <property type="project" value="InterPro"/>
</dbReference>
<keyword evidence="3 7" id="KW-0812">Transmembrane</keyword>
<keyword evidence="10" id="KW-1185">Reference proteome</keyword>
<dbReference type="Pfam" id="PF00560">
    <property type="entry name" value="LRR_1"/>
    <property type="match status" value="3"/>
</dbReference>
<feature type="transmembrane region" description="Helical" evidence="7">
    <location>
        <begin position="12"/>
        <end position="30"/>
    </location>
</feature>
<keyword evidence="6 7" id="KW-0472">Membrane</keyword>
<evidence type="ECO:0000256" key="4">
    <source>
        <dbReference type="ARBA" id="ARBA00022737"/>
    </source>
</evidence>
<dbReference type="InterPro" id="IPR011009">
    <property type="entry name" value="Kinase-like_dom_sf"/>
</dbReference>
<dbReference type="Gene3D" id="3.30.200.20">
    <property type="entry name" value="Phosphorylase Kinase, domain 1"/>
    <property type="match status" value="1"/>
</dbReference>
<dbReference type="PANTHER" id="PTHR48007">
    <property type="entry name" value="LEUCINE-RICH REPEAT RECEPTOR-LIKE PROTEIN KINASE PXC1"/>
    <property type="match status" value="1"/>
</dbReference>
<protein>
    <recommendedName>
        <fullName evidence="8">Protein kinase domain-containing protein</fullName>
    </recommendedName>
</protein>
<dbReference type="PROSITE" id="PS50011">
    <property type="entry name" value="PROTEIN_KINASE_DOM"/>
    <property type="match status" value="1"/>
</dbReference>
<keyword evidence="5 7" id="KW-1133">Transmembrane helix</keyword>
<dbReference type="GO" id="GO:0016020">
    <property type="term" value="C:membrane"/>
    <property type="evidence" value="ECO:0007669"/>
    <property type="project" value="UniProtKB-SubCell"/>
</dbReference>
<gene>
    <name evidence="9" type="ORF">E2562_021377</name>
</gene>
<evidence type="ECO:0000256" key="5">
    <source>
        <dbReference type="ARBA" id="ARBA00022989"/>
    </source>
</evidence>
<evidence type="ECO:0000256" key="2">
    <source>
        <dbReference type="ARBA" id="ARBA00022614"/>
    </source>
</evidence>
<feature type="domain" description="Protein kinase" evidence="8">
    <location>
        <begin position="534"/>
        <end position="839"/>
    </location>
</feature>
<dbReference type="SMART" id="SM00369">
    <property type="entry name" value="LRR_TYP"/>
    <property type="match status" value="6"/>
</dbReference>
<evidence type="ECO:0000313" key="10">
    <source>
        <dbReference type="Proteomes" id="UP000479710"/>
    </source>
</evidence>
<dbReference type="OrthoDB" id="1394818at2759"/>
<dbReference type="InterPro" id="IPR003591">
    <property type="entry name" value="Leu-rich_rpt_typical-subtyp"/>
</dbReference>
<dbReference type="Gene3D" id="1.10.510.10">
    <property type="entry name" value="Transferase(Phosphotransferase) domain 1"/>
    <property type="match status" value="1"/>
</dbReference>
<dbReference type="FunFam" id="3.30.200.20:FF:000466">
    <property type="entry name" value="Putative LRR receptor-like serine/threonine-protein kinase"/>
    <property type="match status" value="1"/>
</dbReference>
<dbReference type="Proteomes" id="UP000479710">
    <property type="component" value="Unassembled WGS sequence"/>
</dbReference>
<dbReference type="EMBL" id="SPHZ02000009">
    <property type="protein sequence ID" value="KAF0899679.1"/>
    <property type="molecule type" value="Genomic_DNA"/>
</dbReference>
<keyword evidence="2" id="KW-0433">Leucine-rich repeat</keyword>
<dbReference type="Gene3D" id="3.80.10.10">
    <property type="entry name" value="Ribonuclease Inhibitor"/>
    <property type="match status" value="3"/>
</dbReference>
<dbReference type="FunFam" id="3.80.10.10:FF:000383">
    <property type="entry name" value="Leucine-rich repeat receptor protein kinase EMS1"/>
    <property type="match status" value="1"/>
</dbReference>
<evidence type="ECO:0000256" key="1">
    <source>
        <dbReference type="ARBA" id="ARBA00004370"/>
    </source>
</evidence>
<dbReference type="GO" id="GO:0005524">
    <property type="term" value="F:ATP binding"/>
    <property type="evidence" value="ECO:0007669"/>
    <property type="project" value="InterPro"/>
</dbReference>
<comment type="caution">
    <text evidence="9">The sequence shown here is derived from an EMBL/GenBank/DDBJ whole genome shotgun (WGS) entry which is preliminary data.</text>
</comment>
<dbReference type="PANTHER" id="PTHR48007:SF84">
    <property type="entry name" value="(WILD MALAYSIAN BANANA) HYPOTHETICAL PROTEIN"/>
    <property type="match status" value="1"/>
</dbReference>
<feature type="transmembrane region" description="Helical" evidence="7">
    <location>
        <begin position="441"/>
        <end position="463"/>
    </location>
</feature>
<dbReference type="InterPro" id="IPR000719">
    <property type="entry name" value="Prot_kinase_dom"/>
</dbReference>
<evidence type="ECO:0000256" key="7">
    <source>
        <dbReference type="SAM" id="Phobius"/>
    </source>
</evidence>
<dbReference type="PRINTS" id="PR00019">
    <property type="entry name" value="LEURICHRPT"/>
</dbReference>
<comment type="subcellular location">
    <subcellularLocation>
        <location evidence="1">Membrane</location>
    </subcellularLocation>
</comment>
<keyword evidence="4" id="KW-0677">Repeat</keyword>
<accession>A0A6G1CHP1</accession>
<dbReference type="SUPFAM" id="SSF56112">
    <property type="entry name" value="Protein kinase-like (PK-like)"/>
    <property type="match status" value="1"/>
</dbReference>
<reference evidence="9 10" key="1">
    <citation type="submission" date="2019-11" db="EMBL/GenBank/DDBJ databases">
        <title>Whole genome sequence of Oryza granulata.</title>
        <authorList>
            <person name="Li W."/>
        </authorList>
    </citation>
    <scope>NUCLEOTIDE SEQUENCE [LARGE SCALE GENOMIC DNA]</scope>
    <source>
        <strain evidence="10">cv. Menghai</strain>
        <tissue evidence="9">Leaf</tissue>
    </source>
</reference>
<dbReference type="PROSITE" id="PS51450">
    <property type="entry name" value="LRR"/>
    <property type="match status" value="2"/>
</dbReference>
<dbReference type="InterPro" id="IPR001245">
    <property type="entry name" value="Ser-Thr/Tyr_kinase_cat_dom"/>
</dbReference>
<dbReference type="AlphaFoldDB" id="A0A6G1CHP1"/>
<dbReference type="Pfam" id="PF07714">
    <property type="entry name" value="PK_Tyr_Ser-Thr"/>
    <property type="match status" value="1"/>
</dbReference>
<organism evidence="9 10">
    <name type="scientific">Oryza meyeriana var. granulata</name>
    <dbReference type="NCBI Taxonomy" id="110450"/>
    <lineage>
        <taxon>Eukaryota</taxon>
        <taxon>Viridiplantae</taxon>
        <taxon>Streptophyta</taxon>
        <taxon>Embryophyta</taxon>
        <taxon>Tracheophyta</taxon>
        <taxon>Spermatophyta</taxon>
        <taxon>Magnoliopsida</taxon>
        <taxon>Liliopsida</taxon>
        <taxon>Poales</taxon>
        <taxon>Poaceae</taxon>
        <taxon>BOP clade</taxon>
        <taxon>Oryzoideae</taxon>
        <taxon>Oryzeae</taxon>
        <taxon>Oryzinae</taxon>
        <taxon>Oryza</taxon>
        <taxon>Oryza meyeriana</taxon>
    </lineage>
</organism>
<dbReference type="Pfam" id="PF13855">
    <property type="entry name" value="LRR_8"/>
    <property type="match status" value="2"/>
</dbReference>
<dbReference type="InterPro" id="IPR046959">
    <property type="entry name" value="PRK1-6/SRF4-like"/>
</dbReference>
<dbReference type="SUPFAM" id="SSF52058">
    <property type="entry name" value="L domain-like"/>
    <property type="match status" value="1"/>
</dbReference>
<evidence type="ECO:0000256" key="6">
    <source>
        <dbReference type="ARBA" id="ARBA00023136"/>
    </source>
</evidence>
<proteinExistence type="predicted"/>
<dbReference type="InterPro" id="IPR032675">
    <property type="entry name" value="LRR_dom_sf"/>
</dbReference>
<evidence type="ECO:0000313" key="9">
    <source>
        <dbReference type="EMBL" id="KAF0899679.1"/>
    </source>
</evidence>